<dbReference type="Gene3D" id="3.50.30.40">
    <property type="entry name" value="Ribonuclease E inhibitor RraA/RraA-like"/>
    <property type="match status" value="1"/>
</dbReference>
<evidence type="ECO:0000256" key="3">
    <source>
        <dbReference type="ARBA" id="ARBA00029596"/>
    </source>
</evidence>
<dbReference type="InterPro" id="IPR005493">
    <property type="entry name" value="RraA/RraA-like"/>
</dbReference>
<sequence>MALQQYEVDYRILTDAELNAWRKIPPAVASDCMNRTQVMTSSIKPISPGKPICGQARTVTTMVGDCWPICIMISEARAGEVIVVDAGGAVEIAVWGGIMTAEAVYRRLGGAVVHGAIRDITEMREAGFAMYCSAATPKGPHQGFGGVMDGPAAVGGVPVRSGDIVLGDDDGVVVVPLEMAGTVLAAAQAHLAKEEAWVREIKSGAPIPALFKMKTPDTILPALK</sequence>
<keyword evidence="7" id="KW-1185">Reference proteome</keyword>
<dbReference type="Pfam" id="PF03737">
    <property type="entry name" value="RraA-like"/>
    <property type="match status" value="1"/>
</dbReference>
<dbReference type="PANTHER" id="PTHR33254">
    <property type="entry name" value="4-HYDROXY-4-METHYL-2-OXOGLUTARATE ALDOLASE 3-RELATED"/>
    <property type="match status" value="1"/>
</dbReference>
<name>A0A561Q182_9HYPH</name>
<gene>
    <name evidence="6" type="ORF">FHW37_11683</name>
</gene>
<dbReference type="CDD" id="cd16841">
    <property type="entry name" value="RraA_family"/>
    <property type="match status" value="1"/>
</dbReference>
<protein>
    <recommendedName>
        <fullName evidence="2">Putative 4-hydroxy-4-methyl-2-oxoglutarate aldolase</fullName>
    </recommendedName>
    <alternativeName>
        <fullName evidence="3">Regulator of ribonuclease activity homolog</fullName>
    </alternativeName>
    <alternativeName>
        <fullName evidence="4">RraA-like protein</fullName>
    </alternativeName>
</protein>
<comment type="cofactor">
    <cofactor evidence="5">
        <name>Mg(2+)</name>
        <dbReference type="ChEBI" id="CHEBI:18420"/>
    </cofactor>
</comment>
<evidence type="ECO:0000256" key="2">
    <source>
        <dbReference type="ARBA" id="ARBA00016549"/>
    </source>
</evidence>
<dbReference type="EMBL" id="VIWP01000016">
    <property type="protein sequence ID" value="TWF44079.1"/>
    <property type="molecule type" value="Genomic_DNA"/>
</dbReference>
<evidence type="ECO:0000256" key="4">
    <source>
        <dbReference type="ARBA" id="ARBA00030169"/>
    </source>
</evidence>
<evidence type="ECO:0000256" key="1">
    <source>
        <dbReference type="ARBA" id="ARBA00001968"/>
    </source>
</evidence>
<evidence type="ECO:0000256" key="5">
    <source>
        <dbReference type="PIRSR" id="PIRSR605493-1"/>
    </source>
</evidence>
<dbReference type="SUPFAM" id="SSF89562">
    <property type="entry name" value="RraA-like"/>
    <property type="match status" value="1"/>
</dbReference>
<evidence type="ECO:0000313" key="7">
    <source>
        <dbReference type="Proteomes" id="UP000320653"/>
    </source>
</evidence>
<dbReference type="PANTHER" id="PTHR33254:SF4">
    <property type="entry name" value="4-HYDROXY-4-METHYL-2-OXOGLUTARATE ALDOLASE 3-RELATED"/>
    <property type="match status" value="1"/>
</dbReference>
<reference evidence="6 7" key="1">
    <citation type="submission" date="2019-06" db="EMBL/GenBank/DDBJ databases">
        <title>Sorghum-associated microbial communities from plants grown in Nebraska, USA.</title>
        <authorList>
            <person name="Schachtman D."/>
        </authorList>
    </citation>
    <scope>NUCLEOTIDE SEQUENCE [LARGE SCALE GENOMIC DNA]</scope>
    <source>
        <strain evidence="6 7">1225</strain>
    </source>
</reference>
<proteinExistence type="predicted"/>
<dbReference type="GO" id="GO:0046872">
    <property type="term" value="F:metal ion binding"/>
    <property type="evidence" value="ECO:0007669"/>
    <property type="project" value="UniProtKB-KW"/>
</dbReference>
<accession>A0A561Q182</accession>
<dbReference type="InterPro" id="IPR036704">
    <property type="entry name" value="RraA/RraA-like_sf"/>
</dbReference>
<organism evidence="6 7">
    <name type="scientific">Neorhizobium alkalisoli</name>
    <dbReference type="NCBI Taxonomy" id="528178"/>
    <lineage>
        <taxon>Bacteria</taxon>
        <taxon>Pseudomonadati</taxon>
        <taxon>Pseudomonadota</taxon>
        <taxon>Alphaproteobacteria</taxon>
        <taxon>Hyphomicrobiales</taxon>
        <taxon>Rhizobiaceae</taxon>
        <taxon>Rhizobium/Agrobacterium group</taxon>
        <taxon>Neorhizobium</taxon>
    </lineage>
</organism>
<feature type="binding site" evidence="5">
    <location>
        <position position="119"/>
    </location>
    <ligand>
        <name>Mg(2+)</name>
        <dbReference type="ChEBI" id="CHEBI:18420"/>
    </ligand>
</feature>
<feature type="binding site" evidence="5">
    <location>
        <begin position="96"/>
        <end position="99"/>
    </location>
    <ligand>
        <name>substrate</name>
    </ligand>
</feature>
<dbReference type="AlphaFoldDB" id="A0A561Q182"/>
<evidence type="ECO:0000313" key="6">
    <source>
        <dbReference type="EMBL" id="TWF44079.1"/>
    </source>
</evidence>
<dbReference type="OrthoDB" id="9812532at2"/>
<feature type="binding site" evidence="5">
    <location>
        <position position="118"/>
    </location>
    <ligand>
        <name>substrate</name>
    </ligand>
</feature>
<comment type="caution">
    <text evidence="6">The sequence shown here is derived from an EMBL/GenBank/DDBJ whole genome shotgun (WGS) entry which is preliminary data.</text>
</comment>
<keyword evidence="5" id="KW-0460">Magnesium</keyword>
<dbReference type="RefSeq" id="WP_145643447.1">
    <property type="nucleotide sequence ID" value="NZ_VIWP01000016.1"/>
</dbReference>
<keyword evidence="5" id="KW-0479">Metal-binding</keyword>
<dbReference type="Proteomes" id="UP000320653">
    <property type="component" value="Unassembled WGS sequence"/>
</dbReference>
<comment type="cofactor">
    <cofactor evidence="1">
        <name>a divalent metal cation</name>
        <dbReference type="ChEBI" id="CHEBI:60240"/>
    </cofactor>
</comment>